<keyword evidence="2" id="KW-1185">Reference proteome</keyword>
<dbReference type="Proteomes" id="UP000637578">
    <property type="component" value="Unassembled WGS sequence"/>
</dbReference>
<gene>
    <name evidence="1" type="ORF">GCM10012275_43310</name>
</gene>
<reference evidence="1" key="1">
    <citation type="journal article" date="2014" name="Int. J. Syst. Evol. Microbiol.">
        <title>Complete genome sequence of Corynebacterium casei LMG S-19264T (=DSM 44701T), isolated from a smear-ripened cheese.</title>
        <authorList>
            <consortium name="US DOE Joint Genome Institute (JGI-PGF)"/>
            <person name="Walter F."/>
            <person name="Albersmeier A."/>
            <person name="Kalinowski J."/>
            <person name="Ruckert C."/>
        </authorList>
    </citation>
    <scope>NUCLEOTIDE SEQUENCE</scope>
    <source>
        <strain evidence="1">CGMCC 4.5737</strain>
    </source>
</reference>
<evidence type="ECO:0000313" key="1">
    <source>
        <dbReference type="EMBL" id="GGM68106.1"/>
    </source>
</evidence>
<sequence>MSTNVTHDALTTAHYLSDLTRRFGKALAAYHAAAAQRLGLFVSDYHRLTLILRARQPLTAG</sequence>
<protein>
    <submittedName>
        <fullName evidence="1">Uncharacterized protein</fullName>
    </submittedName>
</protein>
<reference evidence="1" key="2">
    <citation type="submission" date="2020-09" db="EMBL/GenBank/DDBJ databases">
        <authorList>
            <person name="Sun Q."/>
            <person name="Zhou Y."/>
        </authorList>
    </citation>
    <scope>NUCLEOTIDE SEQUENCE</scope>
    <source>
        <strain evidence="1">CGMCC 4.5737</strain>
    </source>
</reference>
<dbReference type="AlphaFoldDB" id="A0A8J3FXH1"/>
<organism evidence="1 2">
    <name type="scientific">Longimycelium tulufanense</name>
    <dbReference type="NCBI Taxonomy" id="907463"/>
    <lineage>
        <taxon>Bacteria</taxon>
        <taxon>Bacillati</taxon>
        <taxon>Actinomycetota</taxon>
        <taxon>Actinomycetes</taxon>
        <taxon>Pseudonocardiales</taxon>
        <taxon>Pseudonocardiaceae</taxon>
        <taxon>Longimycelium</taxon>
    </lineage>
</organism>
<evidence type="ECO:0000313" key="2">
    <source>
        <dbReference type="Proteomes" id="UP000637578"/>
    </source>
</evidence>
<name>A0A8J3FXH1_9PSEU</name>
<accession>A0A8J3FXH1</accession>
<proteinExistence type="predicted"/>
<comment type="caution">
    <text evidence="1">The sequence shown here is derived from an EMBL/GenBank/DDBJ whole genome shotgun (WGS) entry which is preliminary data.</text>
</comment>
<dbReference type="EMBL" id="BMMK01000022">
    <property type="protein sequence ID" value="GGM68106.1"/>
    <property type="molecule type" value="Genomic_DNA"/>
</dbReference>